<proteinExistence type="predicted"/>
<evidence type="ECO:0000313" key="2">
    <source>
        <dbReference type="Proteomes" id="UP000340077"/>
    </source>
</evidence>
<gene>
    <name evidence="1" type="ORF">MS5N3_26000</name>
</gene>
<sequence length="61" mass="6573">MPIAGMLSFAPGIRRVIGDEVGIPDAFANNIGDLRAIPARPEVIRNFLRVIQFAISALPLT</sequence>
<dbReference type="Proteomes" id="UP000340077">
    <property type="component" value="Unassembled WGS sequence"/>
</dbReference>
<organism evidence="1 2">
    <name type="scientific">Marinobacter salsuginis</name>
    <dbReference type="NCBI Taxonomy" id="418719"/>
    <lineage>
        <taxon>Bacteria</taxon>
        <taxon>Pseudomonadati</taxon>
        <taxon>Pseudomonadota</taxon>
        <taxon>Gammaproteobacteria</taxon>
        <taxon>Pseudomonadales</taxon>
        <taxon>Marinobacteraceae</taxon>
        <taxon>Marinobacter</taxon>
    </lineage>
</organism>
<comment type="caution">
    <text evidence="1">The sequence shown here is derived from an EMBL/GenBank/DDBJ whole genome shotgun (WGS) entry which is preliminary data.</text>
</comment>
<protein>
    <submittedName>
        <fullName evidence="1">Uncharacterized protein</fullName>
    </submittedName>
</protein>
<name>A0A5M3PQX5_9GAMM</name>
<dbReference type="EMBL" id="BGZH01000002">
    <property type="protein sequence ID" value="GBO85149.1"/>
    <property type="molecule type" value="Genomic_DNA"/>
</dbReference>
<keyword evidence="2" id="KW-1185">Reference proteome</keyword>
<reference evidence="1 2" key="1">
    <citation type="journal article" date="2019" name="J. Gen. Appl. Microbiol.">
        <title>Aerobic degradation of cis-dichloroethene by the marine bacterium Marinobacter salsuginis strain 5N-3.</title>
        <authorList>
            <person name="Inoue Y."/>
            <person name="Fukunaga Y."/>
            <person name="Katsumata H."/>
            <person name="Ohji S."/>
            <person name="Hosoyama A."/>
            <person name="Mori K."/>
            <person name="Ando K."/>
        </authorList>
    </citation>
    <scope>NUCLEOTIDE SEQUENCE [LARGE SCALE GENOMIC DNA]</scope>
    <source>
        <strain evidence="1 2">5N-3</strain>
    </source>
</reference>
<dbReference type="AlphaFoldDB" id="A0A5M3PQX5"/>
<evidence type="ECO:0000313" key="1">
    <source>
        <dbReference type="EMBL" id="GBO85149.1"/>
    </source>
</evidence>
<accession>A0A5M3PQX5</accession>